<organism evidence="1 2">
    <name type="scientific">Kitasatospora cinereorecta</name>
    <dbReference type="NCBI Taxonomy" id="285560"/>
    <lineage>
        <taxon>Bacteria</taxon>
        <taxon>Bacillati</taxon>
        <taxon>Actinomycetota</taxon>
        <taxon>Actinomycetes</taxon>
        <taxon>Kitasatosporales</taxon>
        <taxon>Streptomycetaceae</taxon>
        <taxon>Kitasatospora</taxon>
    </lineage>
</organism>
<name>A0ABW0VNW5_9ACTN</name>
<protein>
    <recommendedName>
        <fullName evidence="3">ATP-binding protein</fullName>
    </recommendedName>
</protein>
<evidence type="ECO:0000313" key="2">
    <source>
        <dbReference type="Proteomes" id="UP001596066"/>
    </source>
</evidence>
<gene>
    <name evidence="1" type="ORF">ACFPZF_35025</name>
</gene>
<sequence length="303" mass="31543">MTLGTDRRIPPLRAGRRAAGAALLGWLDDPRAPRLCRITGSAGAGKSHLLAWLVAGGTAPDTPPAQRISAVLPADGLSVRGAVWLLGLQLGTGARTPQELLAALAADGRRTVVCVPDLDRAADPARLIAELLDPILQVPQVRMVVESAAPLAAVADPAVLDLDDPHWTDRERFEEWCAREGADPSAYPNPGRALGVRPPEDAGLSELIARVPLDPAGDLDLPAAGEDLLTELWTAPAREDDLGPLAADPLLYALARPADVTAALEGRTGALPEAGEAAGPALIDTPDAPSRAHVLRARLLGAR</sequence>
<dbReference type="EMBL" id="JBHSOC010000103">
    <property type="protein sequence ID" value="MFC5646539.1"/>
    <property type="molecule type" value="Genomic_DNA"/>
</dbReference>
<comment type="caution">
    <text evidence="1">The sequence shown here is derived from an EMBL/GenBank/DDBJ whole genome shotgun (WGS) entry which is preliminary data.</text>
</comment>
<accession>A0ABW0VNW5</accession>
<dbReference type="Proteomes" id="UP001596066">
    <property type="component" value="Unassembled WGS sequence"/>
</dbReference>
<proteinExistence type="predicted"/>
<evidence type="ECO:0000313" key="1">
    <source>
        <dbReference type="EMBL" id="MFC5646539.1"/>
    </source>
</evidence>
<evidence type="ECO:0008006" key="3">
    <source>
        <dbReference type="Google" id="ProtNLM"/>
    </source>
</evidence>
<keyword evidence="2" id="KW-1185">Reference proteome</keyword>
<reference evidence="2" key="1">
    <citation type="journal article" date="2019" name="Int. J. Syst. Evol. Microbiol.">
        <title>The Global Catalogue of Microorganisms (GCM) 10K type strain sequencing project: providing services to taxonomists for standard genome sequencing and annotation.</title>
        <authorList>
            <consortium name="The Broad Institute Genomics Platform"/>
            <consortium name="The Broad Institute Genome Sequencing Center for Infectious Disease"/>
            <person name="Wu L."/>
            <person name="Ma J."/>
        </authorList>
    </citation>
    <scope>NUCLEOTIDE SEQUENCE [LARGE SCALE GENOMIC DNA]</scope>
    <source>
        <strain evidence="2">CGMCC 4.1622</strain>
    </source>
</reference>
<feature type="non-terminal residue" evidence="1">
    <location>
        <position position="303"/>
    </location>
</feature>